<proteinExistence type="predicted"/>
<gene>
    <name evidence="2" type="ORF">PEVE_00044158</name>
</gene>
<name>A0ABN8PS82_9CNID</name>
<dbReference type="EMBL" id="CALNXI010000923">
    <property type="protein sequence ID" value="CAH3147106.1"/>
    <property type="molecule type" value="Genomic_DNA"/>
</dbReference>
<dbReference type="Proteomes" id="UP001159427">
    <property type="component" value="Unassembled WGS sequence"/>
</dbReference>
<evidence type="ECO:0000256" key="1">
    <source>
        <dbReference type="SAM" id="MobiDB-lite"/>
    </source>
</evidence>
<evidence type="ECO:0000313" key="3">
    <source>
        <dbReference type="Proteomes" id="UP001159427"/>
    </source>
</evidence>
<organism evidence="2 3">
    <name type="scientific">Porites evermanni</name>
    <dbReference type="NCBI Taxonomy" id="104178"/>
    <lineage>
        <taxon>Eukaryota</taxon>
        <taxon>Metazoa</taxon>
        <taxon>Cnidaria</taxon>
        <taxon>Anthozoa</taxon>
        <taxon>Hexacorallia</taxon>
        <taxon>Scleractinia</taxon>
        <taxon>Fungiina</taxon>
        <taxon>Poritidae</taxon>
        <taxon>Porites</taxon>
    </lineage>
</organism>
<comment type="caution">
    <text evidence="2">The sequence shown here is derived from an EMBL/GenBank/DDBJ whole genome shotgun (WGS) entry which is preliminary data.</text>
</comment>
<sequence length="154" mass="17090">MSDTWTEIQEHKRRQESLRDRLQRRRKERQGIGVQDSELSGTSTPPPENTSAIPAEGSAASNKPPDKVVKVDPLLENKLLEYLCEPSVAVPVDSFQLTSSLSAKNESDVCHEALQSLLQKFAIQDFISIKHGTSPDGKPCTIIITKDHSKVLNE</sequence>
<evidence type="ECO:0000313" key="2">
    <source>
        <dbReference type="EMBL" id="CAH3147106.1"/>
    </source>
</evidence>
<feature type="region of interest" description="Disordered" evidence="1">
    <location>
        <begin position="1"/>
        <end position="67"/>
    </location>
</feature>
<reference evidence="2 3" key="1">
    <citation type="submission" date="2022-05" db="EMBL/GenBank/DDBJ databases">
        <authorList>
            <consortium name="Genoscope - CEA"/>
            <person name="William W."/>
        </authorList>
    </citation>
    <scope>NUCLEOTIDE SEQUENCE [LARGE SCALE GENOMIC DNA]</scope>
</reference>
<accession>A0ABN8PS82</accession>
<keyword evidence="3" id="KW-1185">Reference proteome</keyword>
<protein>
    <submittedName>
        <fullName evidence="2">Uncharacterized protein</fullName>
    </submittedName>
</protein>
<feature type="compositionally biased region" description="Basic and acidic residues" evidence="1">
    <location>
        <begin position="8"/>
        <end position="21"/>
    </location>
</feature>